<dbReference type="InterPro" id="IPR017945">
    <property type="entry name" value="DHBP_synth_RibB-like_a/b_dom"/>
</dbReference>
<feature type="domain" description="YrdC-like" evidence="11">
    <location>
        <begin position="202"/>
        <end position="388"/>
    </location>
</feature>
<keyword evidence="3" id="KW-0436">Ligase</keyword>
<dbReference type="PROSITE" id="PS51163">
    <property type="entry name" value="YRDC"/>
    <property type="match status" value="1"/>
</dbReference>
<dbReference type="PROSITE" id="PS00151">
    <property type="entry name" value="ACYLPHOSPHATASE_2"/>
    <property type="match status" value="1"/>
</dbReference>
<dbReference type="InterPro" id="IPR055128">
    <property type="entry name" value="HypF_C_2"/>
</dbReference>
<evidence type="ECO:0000256" key="8">
    <source>
        <dbReference type="PIRNR" id="PIRNR006256"/>
    </source>
</evidence>
<dbReference type="SUPFAM" id="SSF54975">
    <property type="entry name" value="Acylphosphatase/BLUF domain-like"/>
    <property type="match status" value="1"/>
</dbReference>
<comment type="pathway">
    <text evidence="1">Protein modification; [NiFe] hydrogenase maturation.</text>
</comment>
<dbReference type="Gene3D" id="3.30.420.40">
    <property type="match status" value="1"/>
</dbReference>
<evidence type="ECO:0000256" key="7">
    <source>
        <dbReference type="ARBA" id="ARBA00048220"/>
    </source>
</evidence>
<keyword evidence="13" id="KW-1185">Reference proteome</keyword>
<dbReference type="SUPFAM" id="SSF55821">
    <property type="entry name" value="YrdC/RibB"/>
    <property type="match status" value="1"/>
</dbReference>
<dbReference type="Pfam" id="PF00708">
    <property type="entry name" value="Acylphosphatase"/>
    <property type="match status" value="1"/>
</dbReference>
<keyword evidence="9" id="KW-0378">Hydrolase</keyword>
<protein>
    <recommendedName>
        <fullName evidence="8">Carbamoyltransferase</fullName>
        <ecNumber evidence="8">6.2.-.-</ecNumber>
    </recommendedName>
</protein>
<dbReference type="Pfam" id="PF01300">
    <property type="entry name" value="Sua5_yciO_yrdC"/>
    <property type="match status" value="1"/>
</dbReference>
<dbReference type="GO" id="GO:0008270">
    <property type="term" value="F:zinc ion binding"/>
    <property type="evidence" value="ECO:0007669"/>
    <property type="project" value="UniProtKB-KW"/>
</dbReference>
<dbReference type="eggNOG" id="arCOG01187">
    <property type="taxonomic scope" value="Archaea"/>
</dbReference>
<evidence type="ECO:0000256" key="1">
    <source>
        <dbReference type="ARBA" id="ARBA00004711"/>
    </source>
</evidence>
<comment type="catalytic activity">
    <reaction evidence="9">
        <text>an acyl phosphate + H2O = a carboxylate + phosphate + H(+)</text>
        <dbReference type="Rhea" id="RHEA:14965"/>
        <dbReference type="ChEBI" id="CHEBI:15377"/>
        <dbReference type="ChEBI" id="CHEBI:15378"/>
        <dbReference type="ChEBI" id="CHEBI:29067"/>
        <dbReference type="ChEBI" id="CHEBI:43474"/>
        <dbReference type="ChEBI" id="CHEBI:59918"/>
        <dbReference type="EC" id="3.6.1.7"/>
    </reaction>
</comment>
<dbReference type="InterPro" id="IPR041440">
    <property type="entry name" value="HypF_C"/>
</dbReference>
<evidence type="ECO:0000313" key="13">
    <source>
        <dbReference type="Proteomes" id="UP000008138"/>
    </source>
</evidence>
<comment type="catalytic activity">
    <reaction evidence="7">
        <text>C-terminal L-cysteinyl-[HypE protein] + carbamoyl phosphate + ATP + H2O = C-terminal S-carboxamide-L-cysteinyl-[HypE protein] + AMP + phosphate + diphosphate + H(+)</text>
        <dbReference type="Rhea" id="RHEA:55636"/>
        <dbReference type="Rhea" id="RHEA-COMP:14247"/>
        <dbReference type="Rhea" id="RHEA-COMP:14392"/>
        <dbReference type="ChEBI" id="CHEBI:15377"/>
        <dbReference type="ChEBI" id="CHEBI:15378"/>
        <dbReference type="ChEBI" id="CHEBI:30616"/>
        <dbReference type="ChEBI" id="CHEBI:33019"/>
        <dbReference type="ChEBI" id="CHEBI:43474"/>
        <dbReference type="ChEBI" id="CHEBI:58228"/>
        <dbReference type="ChEBI" id="CHEBI:76913"/>
        <dbReference type="ChEBI" id="CHEBI:139126"/>
        <dbReference type="ChEBI" id="CHEBI:456215"/>
    </reaction>
</comment>
<comment type="similarity">
    <text evidence="2 8">Belongs to the carbamoyltransferase HypF family.</text>
</comment>
<dbReference type="InterPro" id="IPR004421">
    <property type="entry name" value="Carbamoyltransferase_HypF"/>
</dbReference>
<reference evidence="12 13" key="1">
    <citation type="journal article" date="2011" name="J. Bacteriol.">
        <title>Complete genome sequence of the thermoacidophilic crenarchaeon Thermoproteus uzoniensis 768-20.</title>
        <authorList>
            <person name="Mardanov A.V."/>
            <person name="Gumerov V.M."/>
            <person name="Beletsky A.V."/>
            <person name="Prokofeva M.I."/>
            <person name="Bonch-Osmolovskaya E.A."/>
            <person name="Ravin N.V."/>
            <person name="Skryabin K.G."/>
        </authorList>
    </citation>
    <scope>NUCLEOTIDE SEQUENCE [LARGE SCALE GENOMIC DNA]</scope>
    <source>
        <strain evidence="12 13">768-20</strain>
    </source>
</reference>
<dbReference type="GO" id="GO:0003725">
    <property type="term" value="F:double-stranded RNA binding"/>
    <property type="evidence" value="ECO:0007669"/>
    <property type="project" value="InterPro"/>
</dbReference>
<feature type="active site" evidence="9">
    <location>
        <position position="36"/>
    </location>
</feature>
<evidence type="ECO:0000256" key="9">
    <source>
        <dbReference type="PROSITE-ProRule" id="PRU00520"/>
    </source>
</evidence>
<dbReference type="STRING" id="999630.TUZN_2188"/>
<proteinExistence type="inferred from homology"/>
<dbReference type="InterPro" id="IPR051060">
    <property type="entry name" value="Carbamoyltrans_HypF-like"/>
</dbReference>
<dbReference type="NCBIfam" id="TIGR00143">
    <property type="entry name" value="hypF"/>
    <property type="match status" value="1"/>
</dbReference>
<name>F2L5U7_THEU7</name>
<dbReference type="PANTHER" id="PTHR42959:SF1">
    <property type="entry name" value="CARBAMOYLTRANSFERASE HYPF"/>
    <property type="match status" value="1"/>
</dbReference>
<sequence length="747" mass="81819">MDAFRIYAVGIVQGVGFRPYVKMLADSLGVRGYVKNLGGGEVEIFVEGERAREFVDVLRERRPRAIVLEELVVERAEPRGYAAFEILKSGEEARAPSNIPPDMAICDECLREVLKGGDERRRGYYFNSCSFCGPRFSVIRRLPYDRENTSWAAFPMCPRCREEYSTPSVGGLRRYFYQGISCKHDGPRVRLLEPSGRAVDAADPVLEAAELVSRGFIVAVKGVGGYHIFAKASDDSVVAELRRRKRRPSQPFAVMALDLETARRLVEVDESSAELLASPQRPIVLLPKRKDSPASPLVSPGLDREGIFLPYTALQYILLSNIDDRFAIATSGNVHGEPMCTTLKCVLERLRGVVDYVLDHDLEIVHRVDDSVVRFTNGVATFIRRSRGYAPAWIKMPRRLEKPVVAFGADLQTAGAVAFNDKAVLTQYIGDLDSFQALEDLDRELRWFADAYRLRDFLLVCDKNPAYNSVRLCREWGEELGAEARQVQHHHAHALAAAADGGVDEPFVAVAIDGVGYGEDGAAWGGEVLYVEGTRYVRERHLPYVPMPGGDLAALRPARMAAAYFHTALGEVPRGLALYLPGGEAELALVEKELKSPRAWTSSAGRFLDAVAAALGVAWERTYEGEPAIKLEAAARGGGGLQFHAEDQVELFAEAVEAARRGASVRDVAYGVQLRLGQILGAWACDAAAKRGVGVAAVSGGAAVNDIILRGIAEEASRCGLRLVQHRRVPPGDGGIALGQVYYATYL</sequence>
<keyword evidence="5" id="KW-0863">Zinc-finger</keyword>
<evidence type="ECO:0000256" key="2">
    <source>
        <dbReference type="ARBA" id="ARBA00008097"/>
    </source>
</evidence>
<dbReference type="EMBL" id="CP002590">
    <property type="protein sequence ID" value="AEA13643.1"/>
    <property type="molecule type" value="Genomic_DNA"/>
</dbReference>
<dbReference type="InterPro" id="IPR011125">
    <property type="entry name" value="Znf_HypF"/>
</dbReference>
<keyword evidence="6" id="KW-0862">Zinc</keyword>
<dbReference type="InterPro" id="IPR017968">
    <property type="entry name" value="Acylphosphatase_CS"/>
</dbReference>
<dbReference type="RefSeq" id="WP_013680978.1">
    <property type="nucleotide sequence ID" value="NC_015315.1"/>
</dbReference>
<dbReference type="Pfam" id="PF17788">
    <property type="entry name" value="HypF_C"/>
    <property type="match status" value="1"/>
</dbReference>
<gene>
    <name evidence="12" type="ordered locus">TUZN_2188</name>
</gene>
<dbReference type="Gene3D" id="3.30.110.120">
    <property type="match status" value="1"/>
</dbReference>
<dbReference type="PIRSF" id="PIRSF006256">
    <property type="entry name" value="CMPcnvr_hdrg_mat"/>
    <property type="match status" value="1"/>
</dbReference>
<dbReference type="GO" id="GO:0003998">
    <property type="term" value="F:acylphosphatase activity"/>
    <property type="evidence" value="ECO:0007669"/>
    <property type="project" value="UniProtKB-EC"/>
</dbReference>
<dbReference type="GO" id="GO:0016874">
    <property type="term" value="F:ligase activity"/>
    <property type="evidence" value="ECO:0007669"/>
    <property type="project" value="UniProtKB-UniRule"/>
</dbReference>
<organism evidence="12 13">
    <name type="scientific">Thermoproteus uzoniensis (strain 768-20)</name>
    <dbReference type="NCBI Taxonomy" id="999630"/>
    <lineage>
        <taxon>Archaea</taxon>
        <taxon>Thermoproteota</taxon>
        <taxon>Thermoprotei</taxon>
        <taxon>Thermoproteales</taxon>
        <taxon>Thermoproteaceae</taxon>
        <taxon>Thermoproteus</taxon>
    </lineage>
</organism>
<dbReference type="Gene3D" id="3.30.420.360">
    <property type="match status" value="1"/>
</dbReference>
<dbReference type="InterPro" id="IPR036046">
    <property type="entry name" value="Acylphosphatase-like_dom_sf"/>
</dbReference>
<evidence type="ECO:0000259" key="10">
    <source>
        <dbReference type="PROSITE" id="PS51160"/>
    </source>
</evidence>
<dbReference type="Pfam" id="PF22521">
    <property type="entry name" value="HypF_C_2"/>
    <property type="match status" value="1"/>
</dbReference>
<dbReference type="PANTHER" id="PTHR42959">
    <property type="entry name" value="CARBAMOYLTRANSFERASE"/>
    <property type="match status" value="1"/>
</dbReference>
<accession>F2L5U7</accession>
<dbReference type="HOGENOM" id="CLU_009164_0_0_2"/>
<dbReference type="OrthoDB" id="371970at2157"/>
<dbReference type="GeneID" id="10361696"/>
<feature type="domain" description="Acylphosphatase-like" evidence="10">
    <location>
        <begin position="3"/>
        <end position="88"/>
    </location>
</feature>
<evidence type="ECO:0000256" key="5">
    <source>
        <dbReference type="ARBA" id="ARBA00022771"/>
    </source>
</evidence>
<dbReference type="AlphaFoldDB" id="F2L5U7"/>
<dbReference type="Proteomes" id="UP000008138">
    <property type="component" value="Chromosome"/>
</dbReference>
<dbReference type="GO" id="GO:0016743">
    <property type="term" value="F:carboxyl- or carbamoyltransferase activity"/>
    <property type="evidence" value="ECO:0007669"/>
    <property type="project" value="UniProtKB-UniRule"/>
</dbReference>
<evidence type="ECO:0000256" key="6">
    <source>
        <dbReference type="ARBA" id="ARBA00022833"/>
    </source>
</evidence>
<dbReference type="KEGG" id="tuz:TUZN_2188"/>
<feature type="active site" evidence="9">
    <location>
        <position position="18"/>
    </location>
</feature>
<dbReference type="EC" id="6.2.-.-" evidence="8"/>
<dbReference type="Gene3D" id="3.90.870.50">
    <property type="match status" value="1"/>
</dbReference>
<dbReference type="GO" id="GO:0051604">
    <property type="term" value="P:protein maturation"/>
    <property type="evidence" value="ECO:0007669"/>
    <property type="project" value="TreeGrafter"/>
</dbReference>
<evidence type="ECO:0000313" key="12">
    <source>
        <dbReference type="EMBL" id="AEA13643.1"/>
    </source>
</evidence>
<evidence type="ECO:0000256" key="4">
    <source>
        <dbReference type="ARBA" id="ARBA00022723"/>
    </source>
</evidence>
<dbReference type="UniPathway" id="UPA00335"/>
<reference key="2">
    <citation type="submission" date="2011-03" db="EMBL/GenBank/DDBJ databases">
        <title>Complete genome sequence of the thermoacidophilic crenarchaeon Thermoproteus uzoniensis 768-20.</title>
        <authorList>
            <person name="Mardanov A.V."/>
            <person name="Gumerov V.M."/>
            <person name="Beletsky A.V."/>
            <person name="Prokofeva M.I."/>
            <person name="Bonch-Osmolovskaya E.A."/>
            <person name="Ravin N.V."/>
            <person name="Skryabin K.G."/>
        </authorList>
    </citation>
    <scope>NUCLEOTIDE SEQUENCE</scope>
    <source>
        <strain>768-20</strain>
    </source>
</reference>
<keyword evidence="4" id="KW-0479">Metal-binding</keyword>
<dbReference type="PROSITE" id="PS51160">
    <property type="entry name" value="ACYLPHOSPHATASE_3"/>
    <property type="match status" value="1"/>
</dbReference>
<dbReference type="Pfam" id="PF07503">
    <property type="entry name" value="zf-HYPF"/>
    <property type="match status" value="2"/>
</dbReference>
<evidence type="ECO:0000259" key="11">
    <source>
        <dbReference type="PROSITE" id="PS51163"/>
    </source>
</evidence>
<evidence type="ECO:0000256" key="3">
    <source>
        <dbReference type="ARBA" id="ARBA00022598"/>
    </source>
</evidence>
<dbReference type="InterPro" id="IPR001792">
    <property type="entry name" value="Acylphosphatase-like_dom"/>
</dbReference>
<dbReference type="InterPro" id="IPR006070">
    <property type="entry name" value="Sua5-like_dom"/>
</dbReference>